<keyword evidence="2" id="KW-1185">Reference proteome</keyword>
<organism evidence="1 2">
    <name type="scientific">Acidocella aminolytica 101 = DSM 11237</name>
    <dbReference type="NCBI Taxonomy" id="1120923"/>
    <lineage>
        <taxon>Bacteria</taxon>
        <taxon>Pseudomonadati</taxon>
        <taxon>Pseudomonadota</taxon>
        <taxon>Alphaproteobacteria</taxon>
        <taxon>Acetobacterales</taxon>
        <taxon>Acidocellaceae</taxon>
        <taxon>Acidocella</taxon>
    </lineage>
</organism>
<proteinExistence type="predicted"/>
<reference evidence="1 2" key="1">
    <citation type="submission" date="2012-11" db="EMBL/GenBank/DDBJ databases">
        <title>Whole genome sequence of Acidocella aminolytica 101 = DSM 11237.</title>
        <authorList>
            <person name="Azuma Y."/>
            <person name="Higashiura N."/>
            <person name="Hirakawa H."/>
            <person name="Matsushita K."/>
        </authorList>
    </citation>
    <scope>NUCLEOTIDE SEQUENCE [LARGE SCALE GENOMIC DNA]</scope>
    <source>
        <strain evidence="2">101 / DSM 11237</strain>
    </source>
</reference>
<evidence type="ECO:0000313" key="1">
    <source>
        <dbReference type="EMBL" id="GAN80804.1"/>
    </source>
</evidence>
<sequence>MAEEVSIQAVSPELRVGAAVCAIAGAQLAAARPRPTGKPKRDLFVIKSSFLNALP</sequence>
<evidence type="ECO:0000313" key="2">
    <source>
        <dbReference type="Proteomes" id="UP000032668"/>
    </source>
</evidence>
<gene>
    <name evidence="1" type="ORF">Aam_060_030</name>
</gene>
<dbReference type="Proteomes" id="UP000032668">
    <property type="component" value="Unassembled WGS sequence"/>
</dbReference>
<name>A0A0D6PJ08_9PROT</name>
<comment type="caution">
    <text evidence="1">The sequence shown here is derived from an EMBL/GenBank/DDBJ whole genome shotgun (WGS) entry which is preliminary data.</text>
</comment>
<protein>
    <submittedName>
        <fullName evidence="1">Uncharacterized protein</fullName>
    </submittedName>
</protein>
<accession>A0A0D6PJ08</accession>
<dbReference type="EMBL" id="BANC01000059">
    <property type="protein sequence ID" value="GAN80804.1"/>
    <property type="molecule type" value="Genomic_DNA"/>
</dbReference>
<dbReference type="AlphaFoldDB" id="A0A0D6PJ08"/>